<organism evidence="1">
    <name type="scientific">Ackermannviridae sp</name>
    <dbReference type="NCBI Taxonomy" id="2831612"/>
    <lineage>
        <taxon>Viruses</taxon>
        <taxon>Duplodnaviria</taxon>
        <taxon>Heunggongvirae</taxon>
        <taxon>Uroviricota</taxon>
        <taxon>Caudoviricetes</taxon>
        <taxon>Pantevenvirales</taxon>
        <taxon>Ackermannviridae</taxon>
    </lineage>
</organism>
<protein>
    <submittedName>
        <fullName evidence="1">Uncharacterized protein</fullName>
    </submittedName>
</protein>
<sequence>MKKAGVPSRAKHWMPPVTLRICFPQRVRPA</sequence>
<evidence type="ECO:0000313" key="1">
    <source>
        <dbReference type="EMBL" id="DAG89121.1"/>
    </source>
</evidence>
<proteinExistence type="predicted"/>
<name>A0A8S5VJV5_9CAUD</name>
<accession>A0A8S5VJV5</accession>
<dbReference type="EMBL" id="BK035253">
    <property type="protein sequence ID" value="DAG89121.1"/>
    <property type="molecule type" value="Genomic_DNA"/>
</dbReference>
<reference evidence="1" key="1">
    <citation type="journal article" date="2021" name="Proc. Natl. Acad. Sci. U.S.A.">
        <title>A Catalog of Tens of Thousands of Viruses from Human Metagenomes Reveals Hidden Associations with Chronic Diseases.</title>
        <authorList>
            <person name="Tisza M.J."/>
            <person name="Buck C.B."/>
        </authorList>
    </citation>
    <scope>NUCLEOTIDE SEQUENCE</scope>
    <source>
        <strain evidence="1">CtfgE36</strain>
    </source>
</reference>